<dbReference type="PANTHER" id="PTHR20275">
    <property type="entry name" value="NAD KINASE"/>
    <property type="match status" value="1"/>
</dbReference>
<comment type="similarity">
    <text evidence="9">Belongs to the NAD kinase family.</text>
</comment>
<evidence type="ECO:0000313" key="11">
    <source>
        <dbReference type="EMBL" id="SIN44123.1"/>
    </source>
</evidence>
<dbReference type="GO" id="GO:0005524">
    <property type="term" value="F:ATP binding"/>
    <property type="evidence" value="ECO:0007669"/>
    <property type="project" value="UniProtKB-KW"/>
</dbReference>
<dbReference type="STRING" id="709881.SAMN04489832_7180"/>
<feature type="binding site" evidence="9">
    <location>
        <begin position="178"/>
        <end position="179"/>
    </location>
    <ligand>
        <name>NAD(+)</name>
        <dbReference type="ChEBI" id="CHEBI:57540"/>
    </ligand>
</feature>
<feature type="active site" description="Proton acceptor" evidence="9">
    <location>
        <position position="104"/>
    </location>
</feature>
<keyword evidence="4 9" id="KW-0418">Kinase</keyword>
<evidence type="ECO:0000256" key="4">
    <source>
        <dbReference type="ARBA" id="ARBA00022777"/>
    </source>
</evidence>
<sequence length="328" mass="35142">MQRAFRYGTRDTRPLRGGDGDGRASFRVERAAAAMSRTALLVTHTGRRRSTEHARAVAADLIAAGFEVRVIAEEADDLDLPGVVPVAGPEAAEGAEIVFALGGDGTFLRAAEVARPAKAPLLGINLGKVGFLAEAEIDDLDTAVRDVVGRNYTVDERLTLDVTAEFDGGPTIESWALNEISVEKGERAQMLELLVDVDGRPLSRYGCDGVVCATPTGSTAYAFSGGGPVVWPEVEALLLVPISAHALFSRPLVTAPTSTFMITVDPFTTLAVLSCDGRRVYDLPPGARVTVRRGALPVRIVRLRDRPFTDRLVAKFGLPVHGWRGSRR</sequence>
<dbReference type="EC" id="2.7.1.23" evidence="9"/>
<dbReference type="GO" id="GO:0003951">
    <property type="term" value="F:NAD+ kinase activity"/>
    <property type="evidence" value="ECO:0007669"/>
    <property type="project" value="UniProtKB-UniRule"/>
</dbReference>
<evidence type="ECO:0000256" key="3">
    <source>
        <dbReference type="ARBA" id="ARBA00022741"/>
    </source>
</evidence>
<keyword evidence="7 9" id="KW-0520">NAD</keyword>
<dbReference type="GO" id="GO:0051287">
    <property type="term" value="F:NAD binding"/>
    <property type="evidence" value="ECO:0007669"/>
    <property type="project" value="UniProtKB-ARBA"/>
</dbReference>
<dbReference type="Pfam" id="PF01513">
    <property type="entry name" value="NAD_kinase"/>
    <property type="match status" value="1"/>
</dbReference>
<comment type="function">
    <text evidence="9">Involved in the regulation of the intracellular balance of NAD and NADP, and is a key enzyme in the biosynthesis of NADP. Catalyzes specifically the phosphorylation on 2'-hydroxyl of the adenosine moiety of NAD to yield NADP.</text>
</comment>
<dbReference type="InterPro" id="IPR017437">
    <property type="entry name" value="ATP-NAD_kinase_PpnK-typ_C"/>
</dbReference>
<comment type="catalytic activity">
    <reaction evidence="8 9">
        <text>NAD(+) + ATP = ADP + NADP(+) + H(+)</text>
        <dbReference type="Rhea" id="RHEA:18629"/>
        <dbReference type="ChEBI" id="CHEBI:15378"/>
        <dbReference type="ChEBI" id="CHEBI:30616"/>
        <dbReference type="ChEBI" id="CHEBI:57540"/>
        <dbReference type="ChEBI" id="CHEBI:58349"/>
        <dbReference type="ChEBI" id="CHEBI:456216"/>
        <dbReference type="EC" id="2.7.1.23"/>
    </reaction>
</comment>
<evidence type="ECO:0000256" key="8">
    <source>
        <dbReference type="ARBA" id="ARBA00047925"/>
    </source>
</evidence>
<keyword evidence="2 9" id="KW-0808">Transferase</keyword>
<dbReference type="NCBIfam" id="NF002892">
    <property type="entry name" value="PRK03372.1"/>
    <property type="match status" value="1"/>
</dbReference>
<organism evidence="11 12">
    <name type="scientific">Micromonospora cremea</name>
    <dbReference type="NCBI Taxonomy" id="709881"/>
    <lineage>
        <taxon>Bacteria</taxon>
        <taxon>Bacillati</taxon>
        <taxon>Actinomycetota</taxon>
        <taxon>Actinomycetes</taxon>
        <taxon>Micromonosporales</taxon>
        <taxon>Micromonosporaceae</taxon>
        <taxon>Micromonospora</taxon>
    </lineage>
</organism>
<protein>
    <recommendedName>
        <fullName evidence="9">NAD kinase</fullName>
        <ecNumber evidence="9">2.7.1.23</ecNumber>
    </recommendedName>
    <alternativeName>
        <fullName evidence="9">ATP-dependent NAD kinase</fullName>
    </alternativeName>
</protein>
<dbReference type="AlphaFoldDB" id="A0A1N6BCT6"/>
<evidence type="ECO:0000256" key="9">
    <source>
        <dbReference type="HAMAP-Rule" id="MF_00361"/>
    </source>
</evidence>
<evidence type="ECO:0000313" key="12">
    <source>
        <dbReference type="Proteomes" id="UP000185124"/>
    </source>
</evidence>
<dbReference type="PANTHER" id="PTHR20275:SF0">
    <property type="entry name" value="NAD KINASE"/>
    <property type="match status" value="1"/>
</dbReference>
<keyword evidence="5 9" id="KW-0067">ATP-binding</keyword>
<dbReference type="GO" id="GO:0019674">
    <property type="term" value="P:NAD+ metabolic process"/>
    <property type="evidence" value="ECO:0007669"/>
    <property type="project" value="InterPro"/>
</dbReference>
<dbReference type="InterPro" id="IPR002504">
    <property type="entry name" value="NADK"/>
</dbReference>
<proteinExistence type="inferred from homology"/>
<dbReference type="GO" id="GO:0006741">
    <property type="term" value="P:NADP+ biosynthetic process"/>
    <property type="evidence" value="ECO:0007669"/>
    <property type="project" value="UniProtKB-UniRule"/>
</dbReference>
<dbReference type="Proteomes" id="UP000185124">
    <property type="component" value="Unassembled WGS sequence"/>
</dbReference>
<comment type="cofactor">
    <cofactor evidence="9">
        <name>a divalent metal cation</name>
        <dbReference type="ChEBI" id="CHEBI:60240"/>
    </cofactor>
</comment>
<reference evidence="12" key="1">
    <citation type="submission" date="2016-12" db="EMBL/GenBank/DDBJ databases">
        <authorList>
            <person name="Varghese N."/>
            <person name="Submissions S."/>
        </authorList>
    </citation>
    <scope>NUCLEOTIDE SEQUENCE [LARGE SCALE GENOMIC DNA]</scope>
    <source>
        <strain evidence="12">DSM 45599</strain>
    </source>
</reference>
<dbReference type="FunFam" id="2.60.200.30:FF:000007">
    <property type="entry name" value="NAD kinase"/>
    <property type="match status" value="1"/>
</dbReference>
<evidence type="ECO:0000256" key="6">
    <source>
        <dbReference type="ARBA" id="ARBA00022857"/>
    </source>
</evidence>
<evidence type="ECO:0000256" key="1">
    <source>
        <dbReference type="ARBA" id="ARBA00022490"/>
    </source>
</evidence>
<evidence type="ECO:0000256" key="2">
    <source>
        <dbReference type="ARBA" id="ARBA00022679"/>
    </source>
</evidence>
<keyword evidence="6 9" id="KW-0521">NADP</keyword>
<accession>A0A1N6BCT6</accession>
<keyword evidence="1 9" id="KW-0963">Cytoplasm</keyword>
<feature type="compositionally biased region" description="Basic and acidic residues" evidence="10">
    <location>
        <begin position="8"/>
        <end position="22"/>
    </location>
</feature>
<comment type="caution">
    <text evidence="9">Lacks conserved residue(s) required for the propagation of feature annotation.</text>
</comment>
<feature type="binding site" evidence="9">
    <location>
        <position position="208"/>
    </location>
    <ligand>
        <name>NAD(+)</name>
        <dbReference type="ChEBI" id="CHEBI:57540"/>
    </ligand>
</feature>
<dbReference type="GO" id="GO:0005737">
    <property type="term" value="C:cytoplasm"/>
    <property type="evidence" value="ECO:0007669"/>
    <property type="project" value="UniProtKB-SubCell"/>
</dbReference>
<feature type="binding site" evidence="9">
    <location>
        <begin position="104"/>
        <end position="105"/>
    </location>
    <ligand>
        <name>NAD(+)</name>
        <dbReference type="ChEBI" id="CHEBI:57540"/>
    </ligand>
</feature>
<feature type="binding site" evidence="9">
    <location>
        <begin position="219"/>
        <end position="224"/>
    </location>
    <ligand>
        <name>NAD(+)</name>
        <dbReference type="ChEBI" id="CHEBI:57540"/>
    </ligand>
</feature>
<gene>
    <name evidence="9" type="primary">nadK</name>
    <name evidence="11" type="ORF">SAMN04489832_7180</name>
</gene>
<dbReference type="Gene3D" id="2.60.200.30">
    <property type="entry name" value="Probable inorganic polyphosphate/atp-NAD kinase, domain 2"/>
    <property type="match status" value="1"/>
</dbReference>
<dbReference type="GO" id="GO:0046872">
    <property type="term" value="F:metal ion binding"/>
    <property type="evidence" value="ECO:0007669"/>
    <property type="project" value="UniProtKB-UniRule"/>
</dbReference>
<dbReference type="InterPro" id="IPR017438">
    <property type="entry name" value="ATP-NAD_kinase_N"/>
</dbReference>
<comment type="subcellular location">
    <subcellularLocation>
        <location evidence="9">Cytoplasm</location>
    </subcellularLocation>
</comment>
<dbReference type="Pfam" id="PF20143">
    <property type="entry name" value="NAD_kinase_C"/>
    <property type="match status" value="1"/>
</dbReference>
<dbReference type="HAMAP" id="MF_00361">
    <property type="entry name" value="NAD_kinase"/>
    <property type="match status" value="1"/>
</dbReference>
<dbReference type="SUPFAM" id="SSF111331">
    <property type="entry name" value="NAD kinase/diacylglycerol kinase-like"/>
    <property type="match status" value="1"/>
</dbReference>
<evidence type="ECO:0000256" key="10">
    <source>
        <dbReference type="SAM" id="MobiDB-lite"/>
    </source>
</evidence>
<keyword evidence="12" id="KW-1185">Reference proteome</keyword>
<name>A0A1N6BCT6_9ACTN</name>
<evidence type="ECO:0000256" key="7">
    <source>
        <dbReference type="ARBA" id="ARBA00023027"/>
    </source>
</evidence>
<feature type="binding site" evidence="9">
    <location>
        <position position="109"/>
    </location>
    <ligand>
        <name>NAD(+)</name>
        <dbReference type="ChEBI" id="CHEBI:57540"/>
    </ligand>
</feature>
<dbReference type="InterPro" id="IPR016064">
    <property type="entry name" value="NAD/diacylglycerol_kinase_sf"/>
</dbReference>
<feature type="region of interest" description="Disordered" evidence="10">
    <location>
        <begin position="1"/>
        <end position="22"/>
    </location>
</feature>
<dbReference type="EMBL" id="FSQT01000002">
    <property type="protein sequence ID" value="SIN44123.1"/>
    <property type="molecule type" value="Genomic_DNA"/>
</dbReference>
<keyword evidence="3 9" id="KW-0547">Nucleotide-binding</keyword>
<evidence type="ECO:0000256" key="5">
    <source>
        <dbReference type="ARBA" id="ARBA00022840"/>
    </source>
</evidence>
<dbReference type="Gene3D" id="3.40.50.10330">
    <property type="entry name" value="Probable inorganic polyphosphate/atp-NAD kinase, domain 1"/>
    <property type="match status" value="1"/>
</dbReference>